<proteinExistence type="predicted"/>
<gene>
    <name evidence="1" type="ORF">NIIDNTM18_23390</name>
</gene>
<accession>A0A6S6P616</accession>
<name>A0A6S6P616_9MYCO</name>
<evidence type="ECO:0000313" key="1">
    <source>
        <dbReference type="EMBL" id="BCI53061.1"/>
    </source>
</evidence>
<protein>
    <submittedName>
        <fullName evidence="1">Uncharacterized protein</fullName>
    </submittedName>
</protein>
<dbReference type="RefSeq" id="WP_185295797.1">
    <property type="nucleotide sequence ID" value="NZ_AP023287.1"/>
</dbReference>
<dbReference type="Proteomes" id="UP000515734">
    <property type="component" value="Chromosome"/>
</dbReference>
<dbReference type="AlphaFoldDB" id="A0A6S6P616"/>
<organism evidence="1 2">
    <name type="scientific">Mycolicibacterium litorale</name>
    <dbReference type="NCBI Taxonomy" id="758802"/>
    <lineage>
        <taxon>Bacteria</taxon>
        <taxon>Bacillati</taxon>
        <taxon>Actinomycetota</taxon>
        <taxon>Actinomycetes</taxon>
        <taxon>Mycobacteriales</taxon>
        <taxon>Mycobacteriaceae</taxon>
        <taxon>Mycolicibacterium</taxon>
    </lineage>
</organism>
<dbReference type="EMBL" id="AP023287">
    <property type="protein sequence ID" value="BCI53061.1"/>
    <property type="molecule type" value="Genomic_DNA"/>
</dbReference>
<sequence>MTALQDWLSIPTAAPRAVGSFVWRPLRSVLPGRSEEQEDRRLLRPGLERC</sequence>
<evidence type="ECO:0000313" key="2">
    <source>
        <dbReference type="Proteomes" id="UP000515734"/>
    </source>
</evidence>
<reference evidence="1 2" key="1">
    <citation type="submission" date="2020-07" db="EMBL/GenBank/DDBJ databases">
        <title>Complete genome sequence of Mycolicibacterium litorale like strain isolated from cardiac implantable electronic device infection.</title>
        <authorList>
            <person name="Fukano H."/>
            <person name="Miyama H."/>
            <person name="Hoshino Y."/>
        </authorList>
    </citation>
    <scope>NUCLEOTIDE SEQUENCE [LARGE SCALE GENOMIC DNA]</scope>
    <source>
        <strain evidence="1 2">NIIDNTM18</strain>
    </source>
</reference>